<keyword evidence="3" id="KW-1185">Reference proteome</keyword>
<feature type="region of interest" description="Disordered" evidence="1">
    <location>
        <begin position="45"/>
        <end position="64"/>
    </location>
</feature>
<evidence type="ECO:0000313" key="2">
    <source>
        <dbReference type="EMBL" id="NDU97183.1"/>
    </source>
</evidence>
<sequence>MATGLKSPFGSRGAICAHYGWSWQYLHWGIRYTIVQRMMIDAPGYKSASKSKSDEEKPLPATSENVEAFMRKSGMSFDGLPRFS</sequence>
<dbReference type="RefSeq" id="WP_163952381.1">
    <property type="nucleotide sequence ID" value="NZ_JAAFZH010000010.1"/>
</dbReference>
<organism evidence="2 3">
    <name type="scientific">Spirosoma terrae</name>
    <dbReference type="NCBI Taxonomy" id="1968276"/>
    <lineage>
        <taxon>Bacteria</taxon>
        <taxon>Pseudomonadati</taxon>
        <taxon>Bacteroidota</taxon>
        <taxon>Cytophagia</taxon>
        <taxon>Cytophagales</taxon>
        <taxon>Cytophagaceae</taxon>
        <taxon>Spirosoma</taxon>
    </lineage>
</organism>
<dbReference type="AlphaFoldDB" id="A0A6L9LEB3"/>
<gene>
    <name evidence="2" type="ORF">GK108_20030</name>
</gene>
<evidence type="ECO:0000313" key="3">
    <source>
        <dbReference type="Proteomes" id="UP000474175"/>
    </source>
</evidence>
<dbReference type="Proteomes" id="UP000474175">
    <property type="component" value="Unassembled WGS sequence"/>
</dbReference>
<protein>
    <submittedName>
        <fullName evidence="2">Uncharacterized protein</fullName>
    </submittedName>
</protein>
<evidence type="ECO:0000256" key="1">
    <source>
        <dbReference type="SAM" id="MobiDB-lite"/>
    </source>
</evidence>
<accession>A0A6L9LEB3</accession>
<proteinExistence type="predicted"/>
<dbReference type="EMBL" id="JAAFZH010000010">
    <property type="protein sequence ID" value="NDU97183.1"/>
    <property type="molecule type" value="Genomic_DNA"/>
</dbReference>
<name>A0A6L9LEB3_9BACT</name>
<comment type="caution">
    <text evidence="2">The sequence shown here is derived from an EMBL/GenBank/DDBJ whole genome shotgun (WGS) entry which is preliminary data.</text>
</comment>
<reference evidence="2 3" key="1">
    <citation type="submission" date="2020-02" db="EMBL/GenBank/DDBJ databases">
        <title>Draft genome sequence of two Spirosoma agri KCTC 52727 and Spirosoma terrae KCTC 52035.</title>
        <authorList>
            <person name="Rojas J."/>
            <person name="Ambika Manirajan B."/>
            <person name="Suarez C."/>
            <person name="Ratering S."/>
            <person name="Schnell S."/>
        </authorList>
    </citation>
    <scope>NUCLEOTIDE SEQUENCE [LARGE SCALE GENOMIC DNA]</scope>
    <source>
        <strain evidence="2 3">KCTC 52035</strain>
    </source>
</reference>